<evidence type="ECO:0000313" key="3">
    <source>
        <dbReference type="EMBL" id="CAG7889070.1"/>
    </source>
</evidence>
<dbReference type="GO" id="GO:0005524">
    <property type="term" value="F:ATP binding"/>
    <property type="evidence" value="ECO:0007669"/>
    <property type="project" value="UniProtKB-KW"/>
</dbReference>
<keyword evidence="1" id="KW-0233">DNA recombination</keyword>
<evidence type="ECO:0000259" key="2">
    <source>
        <dbReference type="Pfam" id="PF05970"/>
    </source>
</evidence>
<dbReference type="GO" id="GO:0000723">
    <property type="term" value="P:telomere maintenance"/>
    <property type="evidence" value="ECO:0007669"/>
    <property type="project" value="InterPro"/>
</dbReference>
<keyword evidence="1" id="KW-0227">DNA damage</keyword>
<keyword evidence="1" id="KW-0234">DNA repair</keyword>
<feature type="domain" description="DNA helicase Pif1-like DEAD-box helicase" evidence="2">
    <location>
        <begin position="3"/>
        <end position="139"/>
    </location>
</feature>
<dbReference type="Proteomes" id="UP000694005">
    <property type="component" value="Chromosome A01"/>
</dbReference>
<dbReference type="GO" id="GO:0043139">
    <property type="term" value="F:5'-3' DNA helicase activity"/>
    <property type="evidence" value="ECO:0007669"/>
    <property type="project" value="UniProtKB-EC"/>
</dbReference>
<keyword evidence="1" id="KW-0378">Hydrolase</keyword>
<gene>
    <name evidence="4" type="ORF">BRAA01T03016Z</name>
    <name evidence="3" type="ORF">BRAPAZ1V2_A01P31460.2</name>
</gene>
<dbReference type="InterPro" id="IPR027417">
    <property type="entry name" value="P-loop_NTPase"/>
</dbReference>
<comment type="cofactor">
    <cofactor evidence="1">
        <name>Mg(2+)</name>
        <dbReference type="ChEBI" id="CHEBI:18420"/>
    </cofactor>
</comment>
<dbReference type="GO" id="GO:0006310">
    <property type="term" value="P:DNA recombination"/>
    <property type="evidence" value="ECO:0007669"/>
    <property type="project" value="UniProtKB-KW"/>
</dbReference>
<evidence type="ECO:0000256" key="1">
    <source>
        <dbReference type="RuleBase" id="RU363044"/>
    </source>
</evidence>
<dbReference type="SUPFAM" id="SSF52540">
    <property type="entry name" value="P-loop containing nucleoside triphosphate hydrolases"/>
    <property type="match status" value="1"/>
</dbReference>
<comment type="similarity">
    <text evidence="1">Belongs to the helicase family.</text>
</comment>
<evidence type="ECO:0000313" key="4">
    <source>
        <dbReference type="EMBL" id="VDC76514.1"/>
    </source>
</evidence>
<dbReference type="Gramene" id="A01p31460.2_BraZ1">
    <property type="protein sequence ID" value="A01p31460.2_BraZ1.CDS.1"/>
    <property type="gene ID" value="A01g31460.2_BraZ1"/>
</dbReference>
<organism evidence="4">
    <name type="scientific">Brassica campestris</name>
    <name type="common">Field mustard</name>
    <dbReference type="NCBI Taxonomy" id="3711"/>
    <lineage>
        <taxon>Eukaryota</taxon>
        <taxon>Viridiplantae</taxon>
        <taxon>Streptophyta</taxon>
        <taxon>Embryophyta</taxon>
        <taxon>Tracheophyta</taxon>
        <taxon>Spermatophyta</taxon>
        <taxon>Magnoliopsida</taxon>
        <taxon>eudicotyledons</taxon>
        <taxon>Gunneridae</taxon>
        <taxon>Pentapetalae</taxon>
        <taxon>rosids</taxon>
        <taxon>malvids</taxon>
        <taxon>Brassicales</taxon>
        <taxon>Brassicaceae</taxon>
        <taxon>Brassiceae</taxon>
        <taxon>Brassica</taxon>
    </lineage>
</organism>
<accession>A0A3P5ZM49</accession>
<proteinExistence type="inferred from homology"/>
<keyword evidence="1" id="KW-0347">Helicase</keyword>
<dbReference type="PANTHER" id="PTHR10492:SF101">
    <property type="entry name" value="ATP-DEPENDENT DNA HELICASE"/>
    <property type="match status" value="1"/>
</dbReference>
<dbReference type="EMBL" id="LS974617">
    <property type="protein sequence ID" value="CAG7889070.1"/>
    <property type="molecule type" value="Genomic_DNA"/>
</dbReference>
<feature type="non-terminal residue" evidence="4">
    <location>
        <position position="207"/>
    </location>
</feature>
<dbReference type="PANTHER" id="PTHR10492">
    <property type="match status" value="1"/>
</dbReference>
<keyword evidence="1" id="KW-0547">Nucleotide-binding</keyword>
<dbReference type="GO" id="GO:0006281">
    <property type="term" value="P:DNA repair"/>
    <property type="evidence" value="ECO:0007669"/>
    <property type="project" value="UniProtKB-KW"/>
</dbReference>
<dbReference type="InterPro" id="IPR010285">
    <property type="entry name" value="DNA_helicase_pif1-like_DEAD"/>
</dbReference>
<reference evidence="4" key="1">
    <citation type="submission" date="2018-11" db="EMBL/GenBank/DDBJ databases">
        <authorList>
            <consortium name="Genoscope - CEA"/>
            <person name="William W."/>
        </authorList>
    </citation>
    <scope>NUCLEOTIDE SEQUENCE</scope>
</reference>
<dbReference type="EMBL" id="LR031571">
    <property type="protein sequence ID" value="VDC76514.1"/>
    <property type="molecule type" value="Genomic_DNA"/>
</dbReference>
<name>A0A3P5ZM49_BRACM</name>
<dbReference type="Pfam" id="PF05970">
    <property type="entry name" value="PIF1"/>
    <property type="match status" value="1"/>
</dbReference>
<dbReference type="EC" id="5.6.2.3" evidence="1"/>
<dbReference type="GO" id="GO:0016787">
    <property type="term" value="F:hydrolase activity"/>
    <property type="evidence" value="ECO:0007669"/>
    <property type="project" value="UniProtKB-KW"/>
</dbReference>
<sequence>MFYSCMLSHGLDQSNLVKEASLIIWDEAPMMSKHCFEALDRSFKDIIGKQSNNPFGGKVIVFGGDFKQVLPVIPGAGRAEVVLASMNSSYLWEHCKVLKLTKNMRLFFGGLSVEESKDLKEFSEWILKVGDGKLAEPNDGAAEIEIPSEFLITDSNDPIEAISRAVYGDCSSLQENKEAKFFQERAICPTNEDVNVINDYMLDKLYG</sequence>
<dbReference type="AlphaFoldDB" id="A0A3P5ZM49"/>
<protein>
    <recommendedName>
        <fullName evidence="1">ATP-dependent DNA helicase</fullName>
        <ecNumber evidence="1">5.6.2.3</ecNumber>
    </recommendedName>
</protein>
<keyword evidence="1" id="KW-0067">ATP-binding</keyword>
<dbReference type="Gene3D" id="3.40.50.300">
    <property type="entry name" value="P-loop containing nucleotide triphosphate hydrolases"/>
    <property type="match status" value="1"/>
</dbReference>
<comment type="catalytic activity">
    <reaction evidence="1">
        <text>ATP + H2O = ADP + phosphate + H(+)</text>
        <dbReference type="Rhea" id="RHEA:13065"/>
        <dbReference type="ChEBI" id="CHEBI:15377"/>
        <dbReference type="ChEBI" id="CHEBI:15378"/>
        <dbReference type="ChEBI" id="CHEBI:30616"/>
        <dbReference type="ChEBI" id="CHEBI:43474"/>
        <dbReference type="ChEBI" id="CHEBI:456216"/>
        <dbReference type="EC" id="5.6.2.3"/>
    </reaction>
</comment>